<reference evidence="3 4" key="1">
    <citation type="submission" date="2017-07" db="EMBL/GenBank/DDBJ databases">
        <title>Draft whole genome sequences of clinical Proprionibacteriaceae strains.</title>
        <authorList>
            <person name="Bernier A.-M."/>
            <person name="Bernard K."/>
            <person name="Domingo M.-C."/>
        </authorList>
    </citation>
    <scope>NUCLEOTIDE SEQUENCE [LARGE SCALE GENOMIC DNA]</scope>
    <source>
        <strain evidence="3 4">NML 030167</strain>
    </source>
</reference>
<dbReference type="PANTHER" id="PTHR34219">
    <property type="entry name" value="IRON-REGULATED INNER MEMBRANE PROTEIN-RELATED"/>
    <property type="match status" value="1"/>
</dbReference>
<keyword evidence="1" id="KW-0812">Transmembrane</keyword>
<dbReference type="PANTHER" id="PTHR34219:SF1">
    <property type="entry name" value="PEPSY DOMAIN-CONTAINING PROTEIN"/>
    <property type="match status" value="1"/>
</dbReference>
<dbReference type="AlphaFoldDB" id="A0A255GPC8"/>
<dbReference type="InterPro" id="IPR025711">
    <property type="entry name" value="PepSY"/>
</dbReference>
<keyword evidence="4" id="KW-1185">Reference proteome</keyword>
<accession>A0A255GPC8</accession>
<dbReference type="EMBL" id="NMVO01000004">
    <property type="protein sequence ID" value="OYO16253.1"/>
    <property type="molecule type" value="Genomic_DNA"/>
</dbReference>
<dbReference type="RefSeq" id="WP_094404924.1">
    <property type="nucleotide sequence ID" value="NZ_NMVO01000004.1"/>
</dbReference>
<dbReference type="Proteomes" id="UP000215896">
    <property type="component" value="Unassembled WGS sequence"/>
</dbReference>
<dbReference type="OrthoDB" id="9791166at2"/>
<evidence type="ECO:0000256" key="1">
    <source>
        <dbReference type="SAM" id="Phobius"/>
    </source>
</evidence>
<proteinExistence type="predicted"/>
<keyword evidence="1" id="KW-1133">Transmembrane helix</keyword>
<feature type="domain" description="PepSY" evidence="2">
    <location>
        <begin position="83"/>
        <end position="139"/>
    </location>
</feature>
<protein>
    <submittedName>
        <fullName evidence="3">Peptidase</fullName>
    </submittedName>
</protein>
<sequence length="467" mass="49766">MSVVDPDQTSGAADTPTTRTADRWWLAGFRPLLLRLHFYVGMFVGPFLLVAAVTGLLYTIAPQLESSVHAEQLRVPAVGTRAVPLADQVTAARAAVPEGTLKSVRPPSSADGTTRVVFTSPETAEGYTRTAFIDPYTGQSRGVLDTYGEWLPVRAWLDDLHRNLHLGEPGRIYSELAASWLWVLAFSGLLLWWARARKARRNAGGPGRLRRLLLPRGGKGRGRLLSWHGSIGVWALLGMLFLSATGMTWSTYAGATVSEVRSALSWQAPSVTKGLPSTAAPVAAEDQPAAVQRVLTAARTAGLDGPVEVSVPSSGAAWKVSQTKRSWPVAQDSMAVDPQSGTVLNRIDFADWPVMAQLANLAIDTHMGLLFGVPNQIALALIAVGIIAAVLIGYRMWWLRRPTRGTGARLPGPPGAGRAPSRIALITMVLVAIAVGVAFPVLGGSLLLFCGIDAVWQATRRAGPTGS</sequence>
<evidence type="ECO:0000259" key="2">
    <source>
        <dbReference type="Pfam" id="PF03413"/>
    </source>
</evidence>
<evidence type="ECO:0000313" key="3">
    <source>
        <dbReference type="EMBL" id="OYO16253.1"/>
    </source>
</evidence>
<feature type="transmembrane region" description="Helical" evidence="1">
    <location>
        <begin position="419"/>
        <end position="439"/>
    </location>
</feature>
<evidence type="ECO:0000313" key="4">
    <source>
        <dbReference type="Proteomes" id="UP000215896"/>
    </source>
</evidence>
<name>A0A255GPC8_9ACTN</name>
<feature type="transmembrane region" description="Helical" evidence="1">
    <location>
        <begin position="377"/>
        <end position="398"/>
    </location>
</feature>
<feature type="transmembrane region" description="Helical" evidence="1">
    <location>
        <begin position="224"/>
        <end position="244"/>
    </location>
</feature>
<dbReference type="InterPro" id="IPR005625">
    <property type="entry name" value="PepSY-ass_TM"/>
</dbReference>
<comment type="caution">
    <text evidence="3">The sequence shown here is derived from an EMBL/GenBank/DDBJ whole genome shotgun (WGS) entry which is preliminary data.</text>
</comment>
<feature type="transmembrane region" description="Helical" evidence="1">
    <location>
        <begin position="172"/>
        <end position="193"/>
    </location>
</feature>
<gene>
    <name evidence="3" type="ORF">CGZ94_04725</name>
</gene>
<organism evidence="3 4">
    <name type="scientific">Enemella evansiae</name>
    <dbReference type="NCBI Taxonomy" id="2016499"/>
    <lineage>
        <taxon>Bacteria</taxon>
        <taxon>Bacillati</taxon>
        <taxon>Actinomycetota</taxon>
        <taxon>Actinomycetes</taxon>
        <taxon>Propionibacteriales</taxon>
        <taxon>Propionibacteriaceae</taxon>
        <taxon>Enemella</taxon>
    </lineage>
</organism>
<dbReference type="Pfam" id="PF03413">
    <property type="entry name" value="PepSY"/>
    <property type="match status" value="1"/>
</dbReference>
<dbReference type="Pfam" id="PF03929">
    <property type="entry name" value="PepSY_TM"/>
    <property type="match status" value="1"/>
</dbReference>
<keyword evidence="1" id="KW-0472">Membrane</keyword>
<feature type="transmembrane region" description="Helical" evidence="1">
    <location>
        <begin position="38"/>
        <end position="61"/>
    </location>
</feature>